<feature type="compositionally biased region" description="Basic residues" evidence="1">
    <location>
        <begin position="1"/>
        <end position="13"/>
    </location>
</feature>
<reference evidence="3" key="1">
    <citation type="submission" date="2014-04" db="EMBL/GenBank/DDBJ databases">
        <title>Evolutionary Origins and Diversification of the Mycorrhizal Mutualists.</title>
        <authorList>
            <consortium name="DOE Joint Genome Institute"/>
            <consortium name="Mycorrhizal Genomics Consortium"/>
            <person name="Kohler A."/>
            <person name="Kuo A."/>
            <person name="Nagy L.G."/>
            <person name="Floudas D."/>
            <person name="Copeland A."/>
            <person name="Barry K.W."/>
            <person name="Cichocki N."/>
            <person name="Veneault-Fourrey C."/>
            <person name="LaButti K."/>
            <person name="Lindquist E.A."/>
            <person name="Lipzen A."/>
            <person name="Lundell T."/>
            <person name="Morin E."/>
            <person name="Murat C."/>
            <person name="Riley R."/>
            <person name="Ohm R."/>
            <person name="Sun H."/>
            <person name="Tunlid A."/>
            <person name="Henrissat B."/>
            <person name="Grigoriev I.V."/>
            <person name="Hibbett D.S."/>
            <person name="Martin F."/>
        </authorList>
    </citation>
    <scope>NUCLEOTIDE SEQUENCE [LARGE SCALE GENOMIC DNA]</scope>
    <source>
        <strain evidence="3">FD-334 SS-4</strain>
    </source>
</reference>
<accession>A0A0D2LAG9</accession>
<gene>
    <name evidence="2" type="ORF">HYPSUDRAFT_200698</name>
</gene>
<dbReference type="Proteomes" id="UP000054270">
    <property type="component" value="Unassembled WGS sequence"/>
</dbReference>
<dbReference type="AlphaFoldDB" id="A0A0D2LAG9"/>
<feature type="region of interest" description="Disordered" evidence="1">
    <location>
        <begin position="1"/>
        <end position="40"/>
    </location>
</feature>
<evidence type="ECO:0000313" key="2">
    <source>
        <dbReference type="EMBL" id="KJA24182.1"/>
    </source>
</evidence>
<organism evidence="2 3">
    <name type="scientific">Hypholoma sublateritium (strain FD-334 SS-4)</name>
    <dbReference type="NCBI Taxonomy" id="945553"/>
    <lineage>
        <taxon>Eukaryota</taxon>
        <taxon>Fungi</taxon>
        <taxon>Dikarya</taxon>
        <taxon>Basidiomycota</taxon>
        <taxon>Agaricomycotina</taxon>
        <taxon>Agaricomycetes</taxon>
        <taxon>Agaricomycetidae</taxon>
        <taxon>Agaricales</taxon>
        <taxon>Agaricineae</taxon>
        <taxon>Strophariaceae</taxon>
        <taxon>Hypholoma</taxon>
    </lineage>
</organism>
<sequence>MSPRSAPRRRRSARLPSRSTHPLPPAPVFRPSKADHTPSARFMQREGRLVCLARQGGGKRRLRLHASSKRHRNPHQERDRGNPPSRKIIARIADVMPLTRLPKLGARASHASHRR</sequence>
<name>A0A0D2LAG9_HYPSF</name>
<evidence type="ECO:0000256" key="1">
    <source>
        <dbReference type="SAM" id="MobiDB-lite"/>
    </source>
</evidence>
<dbReference type="EMBL" id="KN817538">
    <property type="protein sequence ID" value="KJA24182.1"/>
    <property type="molecule type" value="Genomic_DNA"/>
</dbReference>
<proteinExistence type="predicted"/>
<evidence type="ECO:0000313" key="3">
    <source>
        <dbReference type="Proteomes" id="UP000054270"/>
    </source>
</evidence>
<keyword evidence="3" id="KW-1185">Reference proteome</keyword>
<feature type="region of interest" description="Disordered" evidence="1">
    <location>
        <begin position="55"/>
        <end position="87"/>
    </location>
</feature>
<protein>
    <submittedName>
        <fullName evidence="2">Uncharacterized protein</fullName>
    </submittedName>
</protein>
<feature type="compositionally biased region" description="Basic residues" evidence="1">
    <location>
        <begin position="57"/>
        <end position="73"/>
    </location>
</feature>